<dbReference type="GO" id="GO:0007021">
    <property type="term" value="P:tubulin complex assembly"/>
    <property type="evidence" value="ECO:0007669"/>
    <property type="project" value="UniProtKB-UniRule"/>
</dbReference>
<dbReference type="InterPro" id="IPR004226">
    <property type="entry name" value="TBCA"/>
</dbReference>
<protein>
    <recommendedName>
        <fullName evidence="3">Tubulin-specific chaperone A</fullName>
    </recommendedName>
</protein>
<name>A0A7D9H5M6_DEKBR</name>
<dbReference type="EMBL" id="CABFWN010000007">
    <property type="protein sequence ID" value="VUG20289.1"/>
    <property type="molecule type" value="Genomic_DNA"/>
</dbReference>
<gene>
    <name evidence="5" type="ORF">DEBR0S7_00474G</name>
</gene>
<evidence type="ECO:0000313" key="6">
    <source>
        <dbReference type="Proteomes" id="UP000478008"/>
    </source>
</evidence>
<dbReference type="InterPro" id="IPR036126">
    <property type="entry name" value="TBCA_sf"/>
</dbReference>
<dbReference type="PANTHER" id="PTHR21500">
    <property type="entry name" value="TUBULIN-SPECIFIC CHAPERONE A"/>
    <property type="match status" value="1"/>
</dbReference>
<proteinExistence type="inferred from homology"/>
<evidence type="ECO:0000313" key="5">
    <source>
        <dbReference type="EMBL" id="VUG20289.1"/>
    </source>
</evidence>
<comment type="similarity">
    <text evidence="1 3">Belongs to the TBCA family.</text>
</comment>
<comment type="subcellular location">
    <subcellularLocation>
        <location evidence="3">Cytoplasm</location>
        <location evidence="3">Cytoskeleton</location>
    </subcellularLocation>
</comment>
<keyword evidence="2 3" id="KW-0143">Chaperone</keyword>
<dbReference type="AlphaFoldDB" id="A0A7D9H5M6"/>
<dbReference type="Proteomes" id="UP000478008">
    <property type="component" value="Unassembled WGS sequence"/>
</dbReference>
<dbReference type="GO" id="GO:0005829">
    <property type="term" value="C:cytosol"/>
    <property type="evidence" value="ECO:0007669"/>
    <property type="project" value="TreeGrafter"/>
</dbReference>
<keyword evidence="3" id="KW-0963">Cytoplasm</keyword>
<sequence length="174" mass="19439">MEPSPLNIKTSALQRITKEKKLYEEELSENEQNVKGIQAKYDADKSNEDLKYTLKTAVKIRDETKRMIPNVQSKIKEILEDLKGYLKNSGNEGDAKAKKAIEAAERSSEPKERKMMGVVIYSVSLPICLCMYVHVDLGCLISRQAVHPCPAIANEGRSASLAPIFSSCLPHVLF</sequence>
<organism evidence="5 6">
    <name type="scientific">Dekkera bruxellensis</name>
    <name type="common">Brettanomyces custersii</name>
    <dbReference type="NCBI Taxonomy" id="5007"/>
    <lineage>
        <taxon>Eukaryota</taxon>
        <taxon>Fungi</taxon>
        <taxon>Dikarya</taxon>
        <taxon>Ascomycota</taxon>
        <taxon>Saccharomycotina</taxon>
        <taxon>Pichiomycetes</taxon>
        <taxon>Pichiales</taxon>
        <taxon>Pichiaceae</taxon>
        <taxon>Brettanomyces</taxon>
    </lineage>
</organism>
<evidence type="ECO:0000256" key="4">
    <source>
        <dbReference type="SAM" id="Coils"/>
    </source>
</evidence>
<dbReference type="GO" id="GO:0048487">
    <property type="term" value="F:beta-tubulin binding"/>
    <property type="evidence" value="ECO:0007669"/>
    <property type="project" value="InterPro"/>
</dbReference>
<dbReference type="GO" id="GO:0007023">
    <property type="term" value="P:post-chaperonin tubulin folding pathway"/>
    <property type="evidence" value="ECO:0007669"/>
    <property type="project" value="UniProtKB-UniRule"/>
</dbReference>
<keyword evidence="3" id="KW-0493">Microtubule</keyword>
<dbReference type="PANTHER" id="PTHR21500:SF0">
    <property type="entry name" value="TUBULIN-SPECIFIC CHAPERONE A"/>
    <property type="match status" value="1"/>
</dbReference>
<comment type="subunit">
    <text evidence="3">Supercomplex made of cofactors A to E. Cofactors A and D function by capturing and stabilizing tubulin in a quasi-native conformation. Cofactor E binds to the cofactor D-tubulin complex; interaction with cofactor C then causes the release of tubulin polypeptides that are committed to the native state.</text>
</comment>
<evidence type="ECO:0000256" key="2">
    <source>
        <dbReference type="ARBA" id="ARBA00023186"/>
    </source>
</evidence>
<dbReference type="Gene3D" id="1.20.58.90">
    <property type="match status" value="1"/>
</dbReference>
<evidence type="ECO:0000256" key="3">
    <source>
        <dbReference type="RuleBase" id="RU364030"/>
    </source>
</evidence>
<dbReference type="Pfam" id="PF02970">
    <property type="entry name" value="TBCA"/>
    <property type="match status" value="1"/>
</dbReference>
<feature type="coiled-coil region" evidence="4">
    <location>
        <begin position="6"/>
        <end position="40"/>
    </location>
</feature>
<reference evidence="5 6" key="1">
    <citation type="submission" date="2019-07" db="EMBL/GenBank/DDBJ databases">
        <authorList>
            <person name="Friedrich A."/>
            <person name="Schacherer J."/>
        </authorList>
    </citation>
    <scope>NUCLEOTIDE SEQUENCE [LARGE SCALE GENOMIC DNA]</scope>
</reference>
<keyword evidence="6" id="KW-1185">Reference proteome</keyword>
<keyword evidence="3" id="KW-0206">Cytoskeleton</keyword>
<accession>A0A7D9H5M6</accession>
<keyword evidence="4" id="KW-0175">Coiled coil</keyword>
<evidence type="ECO:0000256" key="1">
    <source>
        <dbReference type="ARBA" id="ARBA00006806"/>
    </source>
</evidence>
<dbReference type="SUPFAM" id="SSF46988">
    <property type="entry name" value="Tubulin chaperone cofactor A"/>
    <property type="match status" value="1"/>
</dbReference>
<dbReference type="GO" id="GO:0005874">
    <property type="term" value="C:microtubule"/>
    <property type="evidence" value="ECO:0007669"/>
    <property type="project" value="UniProtKB-KW"/>
</dbReference>